<sequence length="399" mass="45661">MRPVIGIDVAKGKSVIQAFIKRNAPYGRDQVIWHTPNGLERLLQILAELEMTTKTKPVVILEPTGHYHRTLVQRIQSEGYDIILVNPLQAQRARRTSLRKVKTDASDAWHLGDLYYQEEDWLVHPCREEHLMDLQFLTRQHEFITSLYVQAKLNMRTLLDQVFPGYEGVFKDLFSKTSLNLLDLCLSHEGIQNRDEEDWIQTVREATKASRSEAWMNRKVDNLKAAVLQNPVTQVSFGLETALRSMLKTVRGFQMQLTELEKTILELSAMIEEVKLLETIPGVGTKIAAAIVSEIGDATQFRYPKQLVAYAGLDPSVFSSGKFTATQNRITKRGSKRLRRAVYLAVTCGLRVGINLRMREYYDKKKSEGKPHKVAVIACANKLLHHIYAMLKRRQPYTL</sequence>
<dbReference type="PANTHER" id="PTHR33055:SF13">
    <property type="entry name" value="TRANSPOSASE"/>
    <property type="match status" value="1"/>
</dbReference>
<dbReference type="InterPro" id="IPR003346">
    <property type="entry name" value="Transposase_20"/>
</dbReference>
<dbReference type="GO" id="GO:0006313">
    <property type="term" value="P:DNA transposition"/>
    <property type="evidence" value="ECO:0007669"/>
    <property type="project" value="InterPro"/>
</dbReference>
<dbReference type="GO" id="GO:0004803">
    <property type="term" value="F:transposase activity"/>
    <property type="evidence" value="ECO:0007669"/>
    <property type="project" value="InterPro"/>
</dbReference>
<dbReference type="Pfam" id="PF01548">
    <property type="entry name" value="DEDD_Tnp_IS110"/>
    <property type="match status" value="1"/>
</dbReference>
<feature type="domain" description="Transposase IS116/IS110/IS902 C-terminal" evidence="2">
    <location>
        <begin position="275"/>
        <end position="362"/>
    </location>
</feature>
<dbReference type="AlphaFoldDB" id="A0A229UVS7"/>
<dbReference type="OrthoDB" id="9790935at2"/>
<dbReference type="EMBL" id="NMQW01000004">
    <property type="protein sequence ID" value="OXM87542.1"/>
    <property type="molecule type" value="Genomic_DNA"/>
</dbReference>
<comment type="caution">
    <text evidence="3">The sequence shown here is derived from an EMBL/GenBank/DDBJ whole genome shotgun (WGS) entry which is preliminary data.</text>
</comment>
<evidence type="ECO:0000259" key="2">
    <source>
        <dbReference type="Pfam" id="PF02371"/>
    </source>
</evidence>
<evidence type="ECO:0000259" key="1">
    <source>
        <dbReference type="Pfam" id="PF01548"/>
    </source>
</evidence>
<dbReference type="PANTHER" id="PTHR33055">
    <property type="entry name" value="TRANSPOSASE FOR INSERTION SEQUENCE ELEMENT IS1111A"/>
    <property type="match status" value="1"/>
</dbReference>
<accession>A0A229UVS7</accession>
<organism evidence="3 4">
    <name type="scientific">Paenibacillus rigui</name>
    <dbReference type="NCBI Taxonomy" id="554312"/>
    <lineage>
        <taxon>Bacteria</taxon>
        <taxon>Bacillati</taxon>
        <taxon>Bacillota</taxon>
        <taxon>Bacilli</taxon>
        <taxon>Bacillales</taxon>
        <taxon>Paenibacillaceae</taxon>
        <taxon>Paenibacillus</taxon>
    </lineage>
</organism>
<dbReference type="GO" id="GO:0003677">
    <property type="term" value="F:DNA binding"/>
    <property type="evidence" value="ECO:0007669"/>
    <property type="project" value="InterPro"/>
</dbReference>
<keyword evidence="4" id="KW-1185">Reference proteome</keyword>
<evidence type="ECO:0000313" key="3">
    <source>
        <dbReference type="EMBL" id="OXM87542.1"/>
    </source>
</evidence>
<dbReference type="Pfam" id="PF02371">
    <property type="entry name" value="Transposase_20"/>
    <property type="match status" value="1"/>
</dbReference>
<evidence type="ECO:0000313" key="4">
    <source>
        <dbReference type="Proteomes" id="UP000215509"/>
    </source>
</evidence>
<protein>
    <submittedName>
        <fullName evidence="3">IS110 family transposase</fullName>
    </submittedName>
</protein>
<dbReference type="NCBIfam" id="NF033542">
    <property type="entry name" value="transpos_IS110"/>
    <property type="match status" value="1"/>
</dbReference>
<feature type="domain" description="Transposase IS110-like N-terminal" evidence="1">
    <location>
        <begin position="5"/>
        <end position="164"/>
    </location>
</feature>
<name>A0A229UVS7_9BACL</name>
<dbReference type="RefSeq" id="WP_094013616.1">
    <property type="nucleotide sequence ID" value="NZ_NMQW01000004.1"/>
</dbReference>
<dbReference type="InterPro" id="IPR047650">
    <property type="entry name" value="Transpos_IS110"/>
</dbReference>
<gene>
    <name evidence="3" type="ORF">CF651_04230</name>
</gene>
<reference evidence="3 4" key="1">
    <citation type="submission" date="2017-07" db="EMBL/GenBank/DDBJ databases">
        <title>Genome sequencing and assembly of Paenibacillus rigui.</title>
        <authorList>
            <person name="Mayilraj S."/>
        </authorList>
    </citation>
    <scope>NUCLEOTIDE SEQUENCE [LARGE SCALE GENOMIC DNA]</scope>
    <source>
        <strain evidence="3 4">JCM 16352</strain>
    </source>
</reference>
<dbReference type="InterPro" id="IPR002525">
    <property type="entry name" value="Transp_IS110-like_N"/>
</dbReference>
<proteinExistence type="predicted"/>
<dbReference type="Proteomes" id="UP000215509">
    <property type="component" value="Unassembled WGS sequence"/>
</dbReference>